<dbReference type="AlphaFoldDB" id="A0A936ZPQ5"/>
<dbReference type="Pfam" id="PF09087">
    <property type="entry name" value="Cyc-maltodext_N"/>
    <property type="match status" value="1"/>
</dbReference>
<dbReference type="SMART" id="SM00642">
    <property type="entry name" value="Aamy"/>
    <property type="match status" value="1"/>
</dbReference>
<keyword evidence="2" id="KW-0326">Glycosidase</keyword>
<dbReference type="EMBL" id="JAERQJ010000001">
    <property type="protein sequence ID" value="MBL0682443.1"/>
    <property type="molecule type" value="Genomic_DNA"/>
</dbReference>
<dbReference type="InterPro" id="IPR006047">
    <property type="entry name" value="GH13_cat_dom"/>
</dbReference>
<dbReference type="InterPro" id="IPR013783">
    <property type="entry name" value="Ig-like_fold"/>
</dbReference>
<protein>
    <submittedName>
        <fullName evidence="4">Glycoside hydrolase family 13 protein</fullName>
    </submittedName>
</protein>
<dbReference type="SUPFAM" id="SSF51445">
    <property type="entry name" value="(Trans)glycosidases"/>
    <property type="match status" value="1"/>
</dbReference>
<evidence type="ECO:0000313" key="4">
    <source>
        <dbReference type="EMBL" id="MBL0682443.1"/>
    </source>
</evidence>
<dbReference type="InterPro" id="IPR014756">
    <property type="entry name" value="Ig_E-set"/>
</dbReference>
<organism evidence="4 5">
    <name type="scientific">Aquimarina mytili</name>
    <dbReference type="NCBI Taxonomy" id="874423"/>
    <lineage>
        <taxon>Bacteria</taxon>
        <taxon>Pseudomonadati</taxon>
        <taxon>Bacteroidota</taxon>
        <taxon>Flavobacteriia</taxon>
        <taxon>Flavobacteriales</taxon>
        <taxon>Flavobacteriaceae</taxon>
        <taxon>Aquimarina</taxon>
    </lineage>
</organism>
<dbReference type="InterPro" id="IPR017853">
    <property type="entry name" value="GH"/>
</dbReference>
<reference evidence="4" key="1">
    <citation type="submission" date="2021-01" db="EMBL/GenBank/DDBJ databases">
        <authorList>
            <person name="Zhong Y.L."/>
        </authorList>
    </citation>
    <scope>NUCLEOTIDE SEQUENCE</scope>
    <source>
        <strain evidence="4">KCTC 23302</strain>
    </source>
</reference>
<dbReference type="GO" id="GO:0016798">
    <property type="term" value="F:hydrolase activity, acting on glycosyl bonds"/>
    <property type="evidence" value="ECO:0007669"/>
    <property type="project" value="UniProtKB-KW"/>
</dbReference>
<gene>
    <name evidence="4" type="ORF">JJQ60_02835</name>
</gene>
<dbReference type="SUPFAM" id="SSF51011">
    <property type="entry name" value="Glycosyl hydrolase domain"/>
    <property type="match status" value="1"/>
</dbReference>
<comment type="caution">
    <text evidence="4">The sequence shown here is derived from an EMBL/GenBank/DDBJ whole genome shotgun (WGS) entry which is preliminary data.</text>
</comment>
<dbReference type="InterPro" id="IPR019492">
    <property type="entry name" value="Cyclo-malto-dextrinase_C"/>
</dbReference>
<sequence>MQKRTLPLIIICVIFLGLFVNAQQNNATILKHIEPPFWWVGMKNSKLQLLIHGDKINDFKIEINYPGIKIESIHQVENPNYLFVNLEVSKNTKPGTVSILFAKGNKSMKYEYSLKPRIKRENVGQGIDGSDVIYLITPDRFANGDPSNDSTDDTIEKVNRNDENGRHGGDIKGILDHFDYIKDYGVTTLWLNPFQENDQPAYSYHGYGISDFYKTDSRFGTNEDFKALVDKSHQNGMKVIMDQVFNHCGSGHWWMNDLPSKDWLNQWEEFTYSNFSTIIASDPYASKKDFDLLTKGWFDTNLPDLNLENKFLEAYMIQNSIWWVEYADLDGIRMDTYPYPNQGAMSNWMQALTKEYPDFYMVAETWASRASYLSYWNNEKTNRNGYTSYVNSVSDYPLYYAMIEAFGKDGDIYKLYETLAEDFIYGNASNNKVFNGNHDQGRTLGLLGGNVDKFKLSMVFTLTTRGIPQLYYGDEILMKKDKPDGQLREDFPGGWKGDTRNAFVASGRTDQENEMFNYLQKILNWRKKAESIHKGKLKHYQPDNNVYVYFRSTETQNTMIIINNSNKDIAAFDLNRYQESLMGYSNGIDIISGKNYTTLDTIKLIKNTALILDLKK</sequence>
<dbReference type="PANTHER" id="PTHR10357:SF210">
    <property type="entry name" value="MALTODEXTRIN GLUCOSIDASE"/>
    <property type="match status" value="1"/>
</dbReference>
<proteinExistence type="predicted"/>
<dbReference type="GO" id="GO:0005975">
    <property type="term" value="P:carbohydrate metabolic process"/>
    <property type="evidence" value="ECO:0007669"/>
    <property type="project" value="InterPro"/>
</dbReference>
<accession>A0A936ZPQ5</accession>
<dbReference type="Proteomes" id="UP000651057">
    <property type="component" value="Unassembled WGS sequence"/>
</dbReference>
<evidence type="ECO:0000313" key="5">
    <source>
        <dbReference type="Proteomes" id="UP000651057"/>
    </source>
</evidence>
<dbReference type="InterPro" id="IPR015171">
    <property type="entry name" value="Cyc-maltodext_N"/>
</dbReference>
<evidence type="ECO:0000256" key="2">
    <source>
        <dbReference type="ARBA" id="ARBA00023295"/>
    </source>
</evidence>
<dbReference type="SUPFAM" id="SSF81296">
    <property type="entry name" value="E set domains"/>
    <property type="match status" value="1"/>
</dbReference>
<dbReference type="RefSeq" id="WP_201916431.1">
    <property type="nucleotide sequence ID" value="NZ_BAABAX010000001.1"/>
</dbReference>
<dbReference type="PANTHER" id="PTHR10357">
    <property type="entry name" value="ALPHA-AMYLASE FAMILY MEMBER"/>
    <property type="match status" value="1"/>
</dbReference>
<dbReference type="Pfam" id="PF10438">
    <property type="entry name" value="Cyc-maltodext_C"/>
    <property type="match status" value="1"/>
</dbReference>
<dbReference type="Pfam" id="PF00128">
    <property type="entry name" value="Alpha-amylase"/>
    <property type="match status" value="1"/>
</dbReference>
<dbReference type="Gene3D" id="2.60.40.10">
    <property type="entry name" value="Immunoglobulins"/>
    <property type="match status" value="1"/>
</dbReference>
<dbReference type="Gene3D" id="3.20.20.80">
    <property type="entry name" value="Glycosidases"/>
    <property type="match status" value="1"/>
</dbReference>
<keyword evidence="5" id="KW-1185">Reference proteome</keyword>
<name>A0A936ZPQ5_9FLAO</name>
<evidence type="ECO:0000259" key="3">
    <source>
        <dbReference type="SMART" id="SM00642"/>
    </source>
</evidence>
<feature type="domain" description="Glycosyl hydrolase family 13 catalytic" evidence="3">
    <location>
        <begin position="135"/>
        <end position="526"/>
    </location>
</feature>
<dbReference type="Gene3D" id="2.60.40.1180">
    <property type="entry name" value="Golgi alpha-mannosidase II"/>
    <property type="match status" value="1"/>
</dbReference>
<dbReference type="CDD" id="cd11340">
    <property type="entry name" value="AmyAc_bac_CMD_like_3"/>
    <property type="match status" value="1"/>
</dbReference>
<dbReference type="InterPro" id="IPR013780">
    <property type="entry name" value="Glyco_hydro_b"/>
</dbReference>
<keyword evidence="1 4" id="KW-0378">Hydrolase</keyword>
<evidence type="ECO:0000256" key="1">
    <source>
        <dbReference type="ARBA" id="ARBA00022801"/>
    </source>
</evidence>